<comment type="subcellular location">
    <subcellularLocation>
        <location evidence="1">Membrane</location>
        <topology evidence="1">Multi-pass membrane protein</topology>
    </subcellularLocation>
</comment>
<keyword evidence="2 5" id="KW-0812">Transmembrane</keyword>
<dbReference type="InterPro" id="IPR049453">
    <property type="entry name" value="Memb_transporter_dom"/>
</dbReference>
<proteinExistence type="predicted"/>
<evidence type="ECO:0000256" key="5">
    <source>
        <dbReference type="SAM" id="Phobius"/>
    </source>
</evidence>
<evidence type="ECO:0000259" key="6">
    <source>
        <dbReference type="Pfam" id="PF13515"/>
    </source>
</evidence>
<feature type="transmembrane region" description="Helical" evidence="5">
    <location>
        <begin position="144"/>
        <end position="164"/>
    </location>
</feature>
<keyword evidence="4 5" id="KW-0472">Membrane</keyword>
<protein>
    <recommendedName>
        <fullName evidence="6">Integral membrane bound transporter domain-containing protein</fullName>
    </recommendedName>
</protein>
<organism evidence="7 8">
    <name type="scientific">Actinoplanes awajinensis subsp. mycoplanecinus</name>
    <dbReference type="NCBI Taxonomy" id="135947"/>
    <lineage>
        <taxon>Bacteria</taxon>
        <taxon>Bacillati</taxon>
        <taxon>Actinomycetota</taxon>
        <taxon>Actinomycetes</taxon>
        <taxon>Micromonosporales</taxon>
        <taxon>Micromonosporaceae</taxon>
        <taxon>Actinoplanes</taxon>
    </lineage>
</organism>
<reference evidence="7 8" key="1">
    <citation type="submission" date="2015-10" db="EMBL/GenBank/DDBJ databases">
        <authorList>
            <person name="Gilbert D.G."/>
        </authorList>
    </citation>
    <scope>NUCLEOTIDE SEQUENCE [LARGE SCALE GENOMIC DNA]</scope>
    <source>
        <strain evidence="7 8">NRRL B-16712</strain>
    </source>
</reference>
<feature type="transmembrane region" description="Helical" evidence="5">
    <location>
        <begin position="72"/>
        <end position="93"/>
    </location>
</feature>
<evidence type="ECO:0000313" key="7">
    <source>
        <dbReference type="EMBL" id="KUL22328.1"/>
    </source>
</evidence>
<feature type="transmembrane region" description="Helical" evidence="5">
    <location>
        <begin position="99"/>
        <end position="132"/>
    </location>
</feature>
<comment type="caution">
    <text evidence="7">The sequence shown here is derived from an EMBL/GenBank/DDBJ whole genome shotgun (WGS) entry which is preliminary data.</text>
</comment>
<dbReference type="Pfam" id="PF13515">
    <property type="entry name" value="FUSC_2"/>
    <property type="match status" value="1"/>
</dbReference>
<evidence type="ECO:0000256" key="3">
    <source>
        <dbReference type="ARBA" id="ARBA00022989"/>
    </source>
</evidence>
<evidence type="ECO:0000256" key="4">
    <source>
        <dbReference type="ARBA" id="ARBA00023136"/>
    </source>
</evidence>
<evidence type="ECO:0000313" key="8">
    <source>
        <dbReference type="Proteomes" id="UP000053244"/>
    </source>
</evidence>
<name>A0A101J8U8_9ACTN</name>
<dbReference type="RefSeq" id="WP_067707350.1">
    <property type="nucleotide sequence ID" value="NZ_LLZH01000342.1"/>
</dbReference>
<feature type="domain" description="Integral membrane bound transporter" evidence="6">
    <location>
        <begin position="38"/>
        <end position="158"/>
    </location>
</feature>
<dbReference type="EMBL" id="LLZH01000342">
    <property type="protein sequence ID" value="KUL22328.1"/>
    <property type="molecule type" value="Genomic_DNA"/>
</dbReference>
<accession>A0A101J8U8</accession>
<gene>
    <name evidence="7" type="ORF">ADL15_48195</name>
</gene>
<dbReference type="Proteomes" id="UP000053244">
    <property type="component" value="Unassembled WGS sequence"/>
</dbReference>
<sequence>MIIHLRQSWSRTRKALPGRLKRGALPTMEAVIAATAAWMVASWLVGHPDPVLAPATALIVLSESRGGRLRQCVEIVLGVAAGVLVAELMVQALHPGTGAIVVVLLLTVGPMVAFGASNTLITQAAVSAVYLVVSAEPPDHLIPYRFVDALIGGAVAVVASQIVAAHRQLAPLVTEARQSFADLADLLDDVDAAVAACDEDAAQRALDRARRMTSCVHRLDAAVLAATEAVQVSPRRQRRLAQLRAVAATTRQLDHAVGNIWVLCRSASTLTRLHSATPPALSRALQALSAAVRAAGDALIADLKEPDDAAAHAARADEFALTAVRIAAGLLAAEPDLPVTMIVGQIRATAIDLLRGTGQPDADALTRVDKALGLAPQH</sequence>
<dbReference type="AlphaFoldDB" id="A0A101J8U8"/>
<keyword evidence="8" id="KW-1185">Reference proteome</keyword>
<dbReference type="GO" id="GO:0016020">
    <property type="term" value="C:membrane"/>
    <property type="evidence" value="ECO:0007669"/>
    <property type="project" value="UniProtKB-SubCell"/>
</dbReference>
<keyword evidence="3 5" id="KW-1133">Transmembrane helix</keyword>
<evidence type="ECO:0000256" key="1">
    <source>
        <dbReference type="ARBA" id="ARBA00004141"/>
    </source>
</evidence>
<evidence type="ECO:0000256" key="2">
    <source>
        <dbReference type="ARBA" id="ARBA00022692"/>
    </source>
</evidence>